<feature type="region of interest" description="Disordered" evidence="1">
    <location>
        <begin position="1"/>
        <end position="30"/>
    </location>
</feature>
<evidence type="ECO:0000313" key="2">
    <source>
        <dbReference type="EMBL" id="MEQ2264257.1"/>
    </source>
</evidence>
<dbReference type="EMBL" id="JAHRIM010030074">
    <property type="protein sequence ID" value="MEQ2264257.1"/>
    <property type="molecule type" value="Genomic_DNA"/>
</dbReference>
<evidence type="ECO:0000256" key="1">
    <source>
        <dbReference type="SAM" id="MobiDB-lite"/>
    </source>
</evidence>
<gene>
    <name evidence="2" type="ORF">XENORESO_014694</name>
</gene>
<keyword evidence="3" id="KW-1185">Reference proteome</keyword>
<protein>
    <submittedName>
        <fullName evidence="2">Uncharacterized protein</fullName>
    </submittedName>
</protein>
<accession>A0ABV0W409</accession>
<organism evidence="2 3">
    <name type="scientific">Xenotaenia resolanae</name>
    <dbReference type="NCBI Taxonomy" id="208358"/>
    <lineage>
        <taxon>Eukaryota</taxon>
        <taxon>Metazoa</taxon>
        <taxon>Chordata</taxon>
        <taxon>Craniata</taxon>
        <taxon>Vertebrata</taxon>
        <taxon>Euteleostomi</taxon>
        <taxon>Actinopterygii</taxon>
        <taxon>Neopterygii</taxon>
        <taxon>Teleostei</taxon>
        <taxon>Neoteleostei</taxon>
        <taxon>Acanthomorphata</taxon>
        <taxon>Ovalentaria</taxon>
        <taxon>Atherinomorphae</taxon>
        <taxon>Cyprinodontiformes</taxon>
        <taxon>Goodeidae</taxon>
        <taxon>Xenotaenia</taxon>
    </lineage>
</organism>
<comment type="caution">
    <text evidence="2">The sequence shown here is derived from an EMBL/GenBank/DDBJ whole genome shotgun (WGS) entry which is preliminary data.</text>
</comment>
<proteinExistence type="predicted"/>
<evidence type="ECO:0000313" key="3">
    <source>
        <dbReference type="Proteomes" id="UP001444071"/>
    </source>
</evidence>
<name>A0ABV0W409_9TELE</name>
<sequence length="103" mass="12257">MYNDVAVHRKERKRHDRRTYQRGSLEHEEPNGFHIHPAVPYTSNVHTYTHKMRGNLLWLQPHYQNNVSDLPLCPTLTPSIREMFGFFFFTGPRWRVGLISIIP</sequence>
<dbReference type="Proteomes" id="UP001444071">
    <property type="component" value="Unassembled WGS sequence"/>
</dbReference>
<reference evidence="2 3" key="1">
    <citation type="submission" date="2021-06" db="EMBL/GenBank/DDBJ databases">
        <authorList>
            <person name="Palmer J.M."/>
        </authorList>
    </citation>
    <scope>NUCLEOTIDE SEQUENCE [LARGE SCALE GENOMIC DNA]</scope>
    <source>
        <strain evidence="2 3">XR_2019</strain>
        <tissue evidence="2">Muscle</tissue>
    </source>
</reference>